<evidence type="ECO:0000313" key="4">
    <source>
        <dbReference type="Proteomes" id="UP000541426"/>
    </source>
</evidence>
<dbReference type="InterPro" id="IPR000182">
    <property type="entry name" value="GNAT_dom"/>
</dbReference>
<dbReference type="InterPro" id="IPR016181">
    <property type="entry name" value="Acyl_CoA_acyltransferase"/>
</dbReference>
<dbReference type="SUPFAM" id="SSF55729">
    <property type="entry name" value="Acyl-CoA N-acyltransferases (Nat)"/>
    <property type="match status" value="1"/>
</dbReference>
<evidence type="ECO:0000256" key="1">
    <source>
        <dbReference type="SAM" id="MobiDB-lite"/>
    </source>
</evidence>
<evidence type="ECO:0000259" key="2">
    <source>
        <dbReference type="PROSITE" id="PS51186"/>
    </source>
</evidence>
<dbReference type="AlphaFoldDB" id="A0A7W6DMC7"/>
<gene>
    <name evidence="3" type="ORF">GGQ68_000412</name>
</gene>
<accession>A0A7W6DMC7</accession>
<protein>
    <submittedName>
        <fullName evidence="3">RimJ/RimL family protein N-acetyltransferase</fullName>
    </submittedName>
</protein>
<proteinExistence type="predicted"/>
<dbReference type="Proteomes" id="UP000541426">
    <property type="component" value="Unassembled WGS sequence"/>
</dbReference>
<comment type="caution">
    <text evidence="3">The sequence shown here is derived from an EMBL/GenBank/DDBJ whole genome shotgun (WGS) entry which is preliminary data.</text>
</comment>
<dbReference type="EMBL" id="JACIEJ010000001">
    <property type="protein sequence ID" value="MBB3984101.1"/>
    <property type="molecule type" value="Genomic_DNA"/>
</dbReference>
<dbReference type="RefSeq" id="WP_183962716.1">
    <property type="nucleotide sequence ID" value="NZ_BAABBZ010000012.1"/>
</dbReference>
<keyword evidence="4" id="KW-1185">Reference proteome</keyword>
<dbReference type="Pfam" id="PF13302">
    <property type="entry name" value="Acetyltransf_3"/>
    <property type="match status" value="1"/>
</dbReference>
<dbReference type="InterPro" id="IPR051531">
    <property type="entry name" value="N-acetyltransferase"/>
</dbReference>
<dbReference type="Gene3D" id="3.40.630.30">
    <property type="match status" value="1"/>
</dbReference>
<dbReference type="PANTHER" id="PTHR43792:SF1">
    <property type="entry name" value="N-ACETYLTRANSFERASE DOMAIN-CONTAINING PROTEIN"/>
    <property type="match status" value="1"/>
</dbReference>
<dbReference type="PROSITE" id="PS51186">
    <property type="entry name" value="GNAT"/>
    <property type="match status" value="1"/>
</dbReference>
<organism evidence="3 4">
    <name type="scientific">Sagittula marina</name>
    <dbReference type="NCBI Taxonomy" id="943940"/>
    <lineage>
        <taxon>Bacteria</taxon>
        <taxon>Pseudomonadati</taxon>
        <taxon>Pseudomonadota</taxon>
        <taxon>Alphaproteobacteria</taxon>
        <taxon>Rhodobacterales</taxon>
        <taxon>Roseobacteraceae</taxon>
        <taxon>Sagittula</taxon>
    </lineage>
</organism>
<name>A0A7W6DMC7_9RHOB</name>
<feature type="compositionally biased region" description="Acidic residues" evidence="1">
    <location>
        <begin position="165"/>
        <end position="175"/>
    </location>
</feature>
<feature type="domain" description="N-acetyltransferase" evidence="2">
    <location>
        <begin position="11"/>
        <end position="165"/>
    </location>
</feature>
<reference evidence="3 4" key="1">
    <citation type="submission" date="2020-08" db="EMBL/GenBank/DDBJ databases">
        <title>Genomic Encyclopedia of Type Strains, Phase IV (KMG-IV): sequencing the most valuable type-strain genomes for metagenomic binning, comparative biology and taxonomic classification.</title>
        <authorList>
            <person name="Goeker M."/>
        </authorList>
    </citation>
    <scope>NUCLEOTIDE SEQUENCE [LARGE SCALE GENOMIC DNA]</scope>
    <source>
        <strain evidence="3 4">DSM 102235</strain>
    </source>
</reference>
<evidence type="ECO:0000313" key="3">
    <source>
        <dbReference type="EMBL" id="MBB3984101.1"/>
    </source>
</evidence>
<dbReference type="GO" id="GO:0016747">
    <property type="term" value="F:acyltransferase activity, transferring groups other than amino-acyl groups"/>
    <property type="evidence" value="ECO:0007669"/>
    <property type="project" value="InterPro"/>
</dbReference>
<feature type="region of interest" description="Disordered" evidence="1">
    <location>
        <begin position="153"/>
        <end position="175"/>
    </location>
</feature>
<sequence length="175" mass="19435">MTKPVLHTERLTLRLPLQADWPAVRAFLCSERSAYVGGPMEDENAAWRAFLASAGHWTMKGFGYFTVLHNDAPVGRVGIVEHPAWDEPELGWQLFDGFEGQGYVTEAATAVRDWAYGTLRMGPLISYIHPDNIASQRVAQRLGAQVERETTLLGGPAQVWRHPSDDDDGNPEAYA</sequence>
<dbReference type="PANTHER" id="PTHR43792">
    <property type="entry name" value="GNAT FAMILY, PUTATIVE (AFU_ORTHOLOGUE AFUA_3G00765)-RELATED-RELATED"/>
    <property type="match status" value="1"/>
</dbReference>
<keyword evidence="3" id="KW-0808">Transferase</keyword>